<dbReference type="SUPFAM" id="SSF50129">
    <property type="entry name" value="GroES-like"/>
    <property type="match status" value="1"/>
</dbReference>
<dbReference type="Gene3D" id="3.40.50.720">
    <property type="entry name" value="NAD(P)-binding Rossmann-like Domain"/>
    <property type="match status" value="1"/>
</dbReference>
<dbReference type="Pfam" id="PF13602">
    <property type="entry name" value="ADH_zinc_N_2"/>
    <property type="match status" value="1"/>
</dbReference>
<dbReference type="Pfam" id="PF08240">
    <property type="entry name" value="ADH_N"/>
    <property type="match status" value="1"/>
</dbReference>
<dbReference type="CDD" id="cd05289">
    <property type="entry name" value="MDR_like_2"/>
    <property type="match status" value="1"/>
</dbReference>
<proteinExistence type="predicted"/>
<dbReference type="SUPFAM" id="SSF51735">
    <property type="entry name" value="NAD(P)-binding Rossmann-fold domains"/>
    <property type="match status" value="1"/>
</dbReference>
<feature type="domain" description="Enoyl reductase (ER)" evidence="1">
    <location>
        <begin position="19"/>
        <end position="316"/>
    </location>
</feature>
<dbReference type="InterPro" id="IPR013154">
    <property type="entry name" value="ADH-like_N"/>
</dbReference>
<evidence type="ECO:0000313" key="2">
    <source>
        <dbReference type="EMBL" id="SDZ15534.1"/>
    </source>
</evidence>
<dbReference type="EMBL" id="FNPZ01000002">
    <property type="protein sequence ID" value="SDZ15534.1"/>
    <property type="molecule type" value="Genomic_DNA"/>
</dbReference>
<dbReference type="InterPro" id="IPR052733">
    <property type="entry name" value="Chloroplast_QOR"/>
</dbReference>
<dbReference type="PANTHER" id="PTHR44013">
    <property type="entry name" value="ZINC-TYPE ALCOHOL DEHYDROGENASE-LIKE PROTEIN C16A3.02C"/>
    <property type="match status" value="1"/>
</dbReference>
<dbReference type="PANTHER" id="PTHR44013:SF1">
    <property type="entry name" value="ZINC-TYPE ALCOHOL DEHYDROGENASE-LIKE PROTEIN C16A3.02C"/>
    <property type="match status" value="1"/>
</dbReference>
<dbReference type="GO" id="GO:0016491">
    <property type="term" value="F:oxidoreductase activity"/>
    <property type="evidence" value="ECO:0007669"/>
    <property type="project" value="InterPro"/>
</dbReference>
<evidence type="ECO:0000259" key="1">
    <source>
        <dbReference type="SMART" id="SM00829"/>
    </source>
</evidence>
<name>A0A1H3QPQ8_9MICO</name>
<evidence type="ECO:0000313" key="3">
    <source>
        <dbReference type="Proteomes" id="UP000198891"/>
    </source>
</evidence>
<dbReference type="InterPro" id="IPR036291">
    <property type="entry name" value="NAD(P)-bd_dom_sf"/>
</dbReference>
<dbReference type="SMART" id="SM00829">
    <property type="entry name" value="PKS_ER"/>
    <property type="match status" value="1"/>
</dbReference>
<reference evidence="2 3" key="1">
    <citation type="submission" date="2016-10" db="EMBL/GenBank/DDBJ databases">
        <authorList>
            <person name="de Groot N.N."/>
        </authorList>
    </citation>
    <scope>NUCLEOTIDE SEQUENCE [LARGE SCALE GENOMIC DNA]</scope>
    <source>
        <strain evidence="2 3">CGMCC 4.3491</strain>
    </source>
</reference>
<dbReference type="AlphaFoldDB" id="A0A1H3QPQ8"/>
<gene>
    <name evidence="2" type="ORF">SAMN05216554_2675</name>
</gene>
<dbReference type="InterPro" id="IPR011032">
    <property type="entry name" value="GroES-like_sf"/>
</dbReference>
<dbReference type="InterPro" id="IPR020843">
    <property type="entry name" value="ER"/>
</dbReference>
<protein>
    <submittedName>
        <fullName evidence="2">NADPH:quinone reductase</fullName>
    </submittedName>
</protein>
<dbReference type="STRING" id="381665.SAMN05216554_2675"/>
<organism evidence="2 3">
    <name type="scientific">Herbiconiux ginsengi</name>
    <dbReference type="NCBI Taxonomy" id="381665"/>
    <lineage>
        <taxon>Bacteria</taxon>
        <taxon>Bacillati</taxon>
        <taxon>Actinomycetota</taxon>
        <taxon>Actinomycetes</taxon>
        <taxon>Micrococcales</taxon>
        <taxon>Microbacteriaceae</taxon>
        <taxon>Herbiconiux</taxon>
    </lineage>
</organism>
<sequence length="321" mass="32806">MQMSESENTMKAVRFHQHGAPSVLQIEDVEIPTPGPGEVRIRVAGAGFNPADNGIRAGFLPIPVTLPHTPGFDVSGTIDALGDDVSSFAVGDAVIAFLPMTAPGATAEYVIAPASVLVAAPTSIPLADAAAIPSAALTATQALFDEAGLQKGQRVLVVGAGGTVGGFAVQLAKRAGAYVIATASPRSSESVRAAGADEVVDHTASTVLEAVSEPVDALLNLAPIAPDEFTALVGRVRDGGVVVSTTAWMPAPSDESRGVRSVVVYVQSDAEQLARISSLVDSGELRVEVARRVPLTELAAIHEQSAEGTLRGKVIVLPTVG</sequence>
<accession>A0A1H3QPQ8</accession>
<dbReference type="Gene3D" id="3.90.180.10">
    <property type="entry name" value="Medium-chain alcohol dehydrogenases, catalytic domain"/>
    <property type="match status" value="1"/>
</dbReference>
<keyword evidence="3" id="KW-1185">Reference proteome</keyword>
<dbReference type="Proteomes" id="UP000198891">
    <property type="component" value="Unassembled WGS sequence"/>
</dbReference>